<dbReference type="Pfam" id="PF14580">
    <property type="entry name" value="LRR_9"/>
    <property type="match status" value="1"/>
</dbReference>
<dbReference type="PANTHER" id="PTHR18849">
    <property type="entry name" value="LEUCINE RICH REPEAT PROTEIN"/>
    <property type="match status" value="1"/>
</dbReference>
<keyword evidence="1" id="KW-0433">Leucine-rich repeat</keyword>
<evidence type="ECO:0000259" key="3">
    <source>
        <dbReference type="SMART" id="SM00446"/>
    </source>
</evidence>
<dbReference type="InterPro" id="IPR001611">
    <property type="entry name" value="Leu-rich_rpt"/>
</dbReference>
<accession>A0A1J4KNL2</accession>
<dbReference type="InterPro" id="IPR003603">
    <property type="entry name" value="U2A'_phosphoprotein32A_C"/>
</dbReference>
<gene>
    <name evidence="4" type="ORF">TRFO_17201</name>
</gene>
<evidence type="ECO:0000256" key="2">
    <source>
        <dbReference type="ARBA" id="ARBA00022737"/>
    </source>
</evidence>
<dbReference type="PROSITE" id="PS51450">
    <property type="entry name" value="LRR"/>
    <property type="match status" value="2"/>
</dbReference>
<protein>
    <submittedName>
        <fullName evidence="4">Leucine Rich Repeat family protein</fullName>
    </submittedName>
</protein>
<keyword evidence="2" id="KW-0677">Repeat</keyword>
<dbReference type="InterPro" id="IPR032675">
    <property type="entry name" value="LRR_dom_sf"/>
</dbReference>
<reference evidence="4" key="1">
    <citation type="submission" date="2016-10" db="EMBL/GenBank/DDBJ databases">
        <authorList>
            <person name="Benchimol M."/>
            <person name="Almeida L.G."/>
            <person name="Vasconcelos A.T."/>
            <person name="Perreira-Neves A."/>
            <person name="Rosa I.A."/>
            <person name="Tasca T."/>
            <person name="Bogo M.R."/>
            <person name="de Souza W."/>
        </authorList>
    </citation>
    <scope>NUCLEOTIDE SEQUENCE [LARGE SCALE GENOMIC DNA]</scope>
    <source>
        <strain evidence="4">K</strain>
    </source>
</reference>
<evidence type="ECO:0000313" key="4">
    <source>
        <dbReference type="EMBL" id="OHT12835.1"/>
    </source>
</evidence>
<dbReference type="SUPFAM" id="SSF52058">
    <property type="entry name" value="L domain-like"/>
    <property type="match status" value="1"/>
</dbReference>
<dbReference type="EMBL" id="MLAK01000554">
    <property type="protein sequence ID" value="OHT12835.1"/>
    <property type="molecule type" value="Genomic_DNA"/>
</dbReference>
<feature type="domain" description="U2A'/phosphoprotein 32 family A C-terminal" evidence="3">
    <location>
        <begin position="108"/>
        <end position="126"/>
    </location>
</feature>
<dbReference type="AlphaFoldDB" id="A0A1J4KNL2"/>
<dbReference type="GeneID" id="94834148"/>
<sequence>MESSSHGILKDIMIFQKTRTTNLADVRSLNMWGYELEDVSIISKLVNAETISLPINRITSLSAFQNLPNLNNLLLRQNLISDFNEICHLSYLPNLECLTLLDNPIASLPNYRETVIKMLPQLKKLDDVNVNLIHSNLSSIQNSNGLSKSYHMKQQFHLLSGMKSCDSSKNKTLNQNKNFNQENQFNHDNMYRSEVGEKKMRQSLNMKMILQKRKENQERKIDKKNDSHFLTAVLSLIPELSVDSLQIVLDAINERCM</sequence>
<organism evidence="4 5">
    <name type="scientific">Tritrichomonas foetus</name>
    <dbReference type="NCBI Taxonomy" id="1144522"/>
    <lineage>
        <taxon>Eukaryota</taxon>
        <taxon>Metamonada</taxon>
        <taxon>Parabasalia</taxon>
        <taxon>Tritrichomonadida</taxon>
        <taxon>Tritrichomonadidae</taxon>
        <taxon>Tritrichomonas</taxon>
    </lineage>
</organism>
<dbReference type="PANTHER" id="PTHR18849:SF0">
    <property type="entry name" value="CILIA- AND FLAGELLA-ASSOCIATED PROTEIN 410-RELATED"/>
    <property type="match status" value="1"/>
</dbReference>
<dbReference type="VEuPathDB" id="TrichDB:TRFO_17201"/>
<dbReference type="OrthoDB" id="1517790at2759"/>
<keyword evidence="5" id="KW-1185">Reference proteome</keyword>
<evidence type="ECO:0000313" key="5">
    <source>
        <dbReference type="Proteomes" id="UP000179807"/>
    </source>
</evidence>
<dbReference type="SMART" id="SM00446">
    <property type="entry name" value="LRRcap"/>
    <property type="match status" value="1"/>
</dbReference>
<dbReference type="RefSeq" id="XP_068365971.1">
    <property type="nucleotide sequence ID" value="XM_068499444.1"/>
</dbReference>
<dbReference type="Proteomes" id="UP000179807">
    <property type="component" value="Unassembled WGS sequence"/>
</dbReference>
<dbReference type="Gene3D" id="3.80.10.10">
    <property type="entry name" value="Ribonuclease Inhibitor"/>
    <property type="match status" value="1"/>
</dbReference>
<name>A0A1J4KNL2_9EUKA</name>
<evidence type="ECO:0000256" key="1">
    <source>
        <dbReference type="ARBA" id="ARBA00022614"/>
    </source>
</evidence>
<comment type="caution">
    <text evidence="4">The sequence shown here is derived from an EMBL/GenBank/DDBJ whole genome shotgun (WGS) entry which is preliminary data.</text>
</comment>
<proteinExistence type="predicted"/>